<accession>A0ABU7TUD4</accession>
<dbReference type="InterPro" id="IPR036909">
    <property type="entry name" value="Cyt_c-like_dom_sf"/>
</dbReference>
<dbReference type="NCBIfam" id="NF040606">
    <property type="entry name" value="CytoC_perox"/>
    <property type="match status" value="1"/>
</dbReference>
<dbReference type="Gene3D" id="1.10.760.10">
    <property type="entry name" value="Cytochrome c-like domain"/>
    <property type="match status" value="1"/>
</dbReference>
<evidence type="ECO:0000256" key="4">
    <source>
        <dbReference type="PROSITE-ProRule" id="PRU00433"/>
    </source>
</evidence>
<evidence type="ECO:0000256" key="3">
    <source>
        <dbReference type="ARBA" id="ARBA00023004"/>
    </source>
</evidence>
<dbReference type="Pfam" id="PF21419">
    <property type="entry name" value="RoxA-like_Cyt-c"/>
    <property type="match status" value="1"/>
</dbReference>
<keyword evidence="3 4" id="KW-0408">Iron</keyword>
<protein>
    <recommendedName>
        <fullName evidence="5">Cytochrome c domain-containing protein</fullName>
    </recommendedName>
</protein>
<gene>
    <name evidence="6" type="ORF">MOTC310_24375</name>
</gene>
<proteinExistence type="predicted"/>
<dbReference type="InterPro" id="IPR009056">
    <property type="entry name" value="Cyt_c-like_dom"/>
</dbReference>
<dbReference type="PANTHER" id="PTHR30600">
    <property type="entry name" value="CYTOCHROME C PEROXIDASE-RELATED"/>
    <property type="match status" value="1"/>
</dbReference>
<reference evidence="6 7" key="1">
    <citation type="journal article" date="2012" name="Genet. Mol. Biol.">
        <title>Analysis of 16S rRNA and mxaF genes revealing insights into Methylobacterium niche-specific plant association.</title>
        <authorList>
            <person name="Dourado M.N."/>
            <person name="Andreote F.D."/>
            <person name="Dini-Andreote F."/>
            <person name="Conti R."/>
            <person name="Araujo J.M."/>
            <person name="Araujo W.L."/>
        </authorList>
    </citation>
    <scope>NUCLEOTIDE SEQUENCE [LARGE SCALE GENOMIC DNA]</scope>
    <source>
        <strain evidence="6 7">TC3-10</strain>
    </source>
</reference>
<dbReference type="InterPro" id="IPR047758">
    <property type="entry name" value="CytoC_perox"/>
</dbReference>
<dbReference type="SUPFAM" id="SSF46626">
    <property type="entry name" value="Cytochrome c"/>
    <property type="match status" value="1"/>
</dbReference>
<dbReference type="Proteomes" id="UP001355206">
    <property type="component" value="Unassembled WGS sequence"/>
</dbReference>
<feature type="domain" description="Cytochrome c" evidence="5">
    <location>
        <begin position="357"/>
        <end position="626"/>
    </location>
</feature>
<name>A0ABU7TUD4_9HYPH</name>
<keyword evidence="2 4" id="KW-0479">Metal-binding</keyword>
<dbReference type="EMBL" id="MLCA01000014">
    <property type="protein sequence ID" value="MEE7493418.1"/>
    <property type="molecule type" value="Genomic_DNA"/>
</dbReference>
<keyword evidence="1 4" id="KW-0349">Heme</keyword>
<evidence type="ECO:0000259" key="5">
    <source>
        <dbReference type="PROSITE" id="PS51007"/>
    </source>
</evidence>
<dbReference type="PANTHER" id="PTHR30600:SF9">
    <property type="entry name" value="BLR7738 PROTEIN"/>
    <property type="match status" value="1"/>
</dbReference>
<keyword evidence="7" id="KW-1185">Reference proteome</keyword>
<evidence type="ECO:0000313" key="6">
    <source>
        <dbReference type="EMBL" id="MEE7493418.1"/>
    </source>
</evidence>
<dbReference type="InterPro" id="IPR051395">
    <property type="entry name" value="Cytochrome_c_Peroxidase/MauG"/>
</dbReference>
<evidence type="ECO:0000256" key="2">
    <source>
        <dbReference type="ARBA" id="ARBA00022723"/>
    </source>
</evidence>
<sequence>MGNREAITMRPLACMPWVFALVLWVAPVAGPSARSESGIVYLEQNWSRGEREWWYSARQGSRMLPWAWARALELPGGRRKFLDPEYMAGLGYPANPASEDGLPIGFVVDQVAEDGLFRKLCRLVGLGCGQTVENTPHLGLTCSACHTAQLSYGGRTYEIEGAPTLADFQAMTDAMLAAMRETRRDPEKWARFSAAVGGDGPALATEFDRQLAWYDALDRKNGSAMRYGPGRLDAQGHILNKVSLIVGATDQVPGLPSDAPASYPFIWNVPQQGLIQWNGIVRNQKPIDIRGQKTDFGALGRNVGEVIGVFGEVDVRPAQARGYPSSIKVANLIEMERLLGKLWSPRWPAQFPPIDEPLRARGEAIYARLQCGECHAPLAPNDTATKVEVRMDPIERQGTDLWLACNTFLHRSKSGVMEGRKSATAPTVPIGAEADTRFLLENAVVGTILGKADEIASTIVDDTVFGGSRERAEAKAAIPEGAILPGVTDPAAHERARRCLGASNDLLRYKARPLNGIWATAPYLHNGSVPTLYDLLLPSTMRVVARGSDGAPAGTRTRPTSFPVGQREFDPRKVGYATAAAGARFTLETQTGDGVPILGNYNSGHDYGTDLPDDERYALVEYLKSL</sequence>
<evidence type="ECO:0000256" key="1">
    <source>
        <dbReference type="ARBA" id="ARBA00022617"/>
    </source>
</evidence>
<evidence type="ECO:0000313" key="7">
    <source>
        <dbReference type="Proteomes" id="UP001355206"/>
    </source>
</evidence>
<comment type="caution">
    <text evidence="6">The sequence shown here is derived from an EMBL/GenBank/DDBJ whole genome shotgun (WGS) entry which is preliminary data.</text>
</comment>
<organism evidence="6 7">
    <name type="scientific">Methylobacterium oryzae</name>
    <dbReference type="NCBI Taxonomy" id="334852"/>
    <lineage>
        <taxon>Bacteria</taxon>
        <taxon>Pseudomonadati</taxon>
        <taxon>Pseudomonadota</taxon>
        <taxon>Alphaproteobacteria</taxon>
        <taxon>Hyphomicrobiales</taxon>
        <taxon>Methylobacteriaceae</taxon>
        <taxon>Methylobacterium</taxon>
    </lineage>
</organism>
<dbReference type="PROSITE" id="PS51007">
    <property type="entry name" value="CYTC"/>
    <property type="match status" value="1"/>
</dbReference>